<dbReference type="SMART" id="SM00858">
    <property type="entry name" value="SAF"/>
    <property type="match status" value="1"/>
</dbReference>
<accession>A0A255EGG0</accession>
<evidence type="ECO:0000256" key="1">
    <source>
        <dbReference type="SAM" id="Phobius"/>
    </source>
</evidence>
<keyword evidence="1" id="KW-0472">Membrane</keyword>
<comment type="caution">
    <text evidence="3">The sequence shown here is derived from an EMBL/GenBank/DDBJ whole genome shotgun (WGS) entry which is preliminary data.</text>
</comment>
<proteinExistence type="predicted"/>
<dbReference type="OrthoDB" id="3638307at2"/>
<dbReference type="RefSeq" id="WP_094454558.1">
    <property type="nucleotide sequence ID" value="NZ_NMVJ01000007.1"/>
</dbReference>
<name>A0A255EGG0_9ACTN</name>
<keyword evidence="4" id="KW-1185">Reference proteome</keyword>
<keyword evidence="1" id="KW-1133">Transmembrane helix</keyword>
<evidence type="ECO:0000313" key="4">
    <source>
        <dbReference type="Proteomes" id="UP000216300"/>
    </source>
</evidence>
<keyword evidence="1" id="KW-0812">Transmembrane</keyword>
<gene>
    <name evidence="3" type="ORF">CGZ91_09330</name>
</gene>
<protein>
    <recommendedName>
        <fullName evidence="2">SAF domain-containing protein</fullName>
    </recommendedName>
</protein>
<evidence type="ECO:0000313" key="3">
    <source>
        <dbReference type="EMBL" id="OYN90350.1"/>
    </source>
</evidence>
<dbReference type="EMBL" id="NMVJ01000007">
    <property type="protein sequence ID" value="OYN90350.1"/>
    <property type="molecule type" value="Genomic_DNA"/>
</dbReference>
<dbReference type="InterPro" id="IPR013974">
    <property type="entry name" value="SAF"/>
</dbReference>
<organism evidence="3 4">
    <name type="scientific">Parenemella sanctibonifatiensis</name>
    <dbReference type="NCBI Taxonomy" id="2016505"/>
    <lineage>
        <taxon>Bacteria</taxon>
        <taxon>Bacillati</taxon>
        <taxon>Actinomycetota</taxon>
        <taxon>Actinomycetes</taxon>
        <taxon>Propionibacteriales</taxon>
        <taxon>Propionibacteriaceae</taxon>
        <taxon>Parenemella</taxon>
    </lineage>
</organism>
<evidence type="ECO:0000259" key="2">
    <source>
        <dbReference type="SMART" id="SM00858"/>
    </source>
</evidence>
<sequence length="203" mass="20710">MANPSTSGGRRRPTWIAAGVLAICLGGLGGGFLYSQAVHTEEVLAVTERVSRGEVIEAEDLRVVPAGELPGVDSVPASQRDSVIGTRAATDLPRGSLLTPDSLSETEPRPGMVQVGLRLTPGRTPTQLLPAGTAVTLIIVAAPGSDPTATTSGSFPGTTAIDARPSEDGSAVLVDVWVTAEHGPTVAELAATDRLALITAEQS</sequence>
<reference evidence="3 4" key="1">
    <citation type="submission" date="2017-07" db="EMBL/GenBank/DDBJ databases">
        <title>Draft whole genome sequences of clinical Proprionibacteriaceae strains.</title>
        <authorList>
            <person name="Bernier A.-M."/>
            <person name="Bernard K."/>
            <person name="Domingo M.-C."/>
        </authorList>
    </citation>
    <scope>NUCLEOTIDE SEQUENCE [LARGE SCALE GENOMIC DNA]</scope>
    <source>
        <strain evidence="3 4">NML 150081</strain>
    </source>
</reference>
<feature type="domain" description="SAF" evidence="2">
    <location>
        <begin position="41"/>
        <end position="104"/>
    </location>
</feature>
<dbReference type="AlphaFoldDB" id="A0A255EGG0"/>
<dbReference type="Proteomes" id="UP000216300">
    <property type="component" value="Unassembled WGS sequence"/>
</dbReference>
<feature type="transmembrane region" description="Helical" evidence="1">
    <location>
        <begin position="15"/>
        <end position="34"/>
    </location>
</feature>